<evidence type="ECO:0000313" key="2">
    <source>
        <dbReference type="Proteomes" id="UP000807306"/>
    </source>
</evidence>
<dbReference type="Proteomes" id="UP000807306">
    <property type="component" value="Unassembled WGS sequence"/>
</dbReference>
<dbReference type="OrthoDB" id="3066755at2759"/>
<name>A0A9P6EH86_9AGAR</name>
<dbReference type="EMBL" id="MU157849">
    <property type="protein sequence ID" value="KAF9528895.1"/>
    <property type="molecule type" value="Genomic_DNA"/>
</dbReference>
<organism evidence="1 2">
    <name type="scientific">Crepidotus variabilis</name>
    <dbReference type="NCBI Taxonomy" id="179855"/>
    <lineage>
        <taxon>Eukaryota</taxon>
        <taxon>Fungi</taxon>
        <taxon>Dikarya</taxon>
        <taxon>Basidiomycota</taxon>
        <taxon>Agaricomycotina</taxon>
        <taxon>Agaricomycetes</taxon>
        <taxon>Agaricomycetidae</taxon>
        <taxon>Agaricales</taxon>
        <taxon>Agaricineae</taxon>
        <taxon>Crepidotaceae</taxon>
        <taxon>Crepidotus</taxon>
    </lineage>
</organism>
<comment type="caution">
    <text evidence="1">The sequence shown here is derived from an EMBL/GenBank/DDBJ whole genome shotgun (WGS) entry which is preliminary data.</text>
</comment>
<dbReference type="SUPFAM" id="SSF52047">
    <property type="entry name" value="RNI-like"/>
    <property type="match status" value="1"/>
</dbReference>
<accession>A0A9P6EH86</accession>
<proteinExistence type="predicted"/>
<dbReference type="AlphaFoldDB" id="A0A9P6EH86"/>
<keyword evidence="2" id="KW-1185">Reference proteome</keyword>
<sequence>MSTFQPLLLLNVDILVDIFDHIILPDELATEEEIPRAVNEDGTIPGALTALASTQICSGLRQTLINTPLFWGKVINLDFLADKEELREEIFLRTRSVPLCVQGHEHLQVQDQKMKNKSLPITLQDNWYRIQTLDIEVTSDKMATLILELSNQLSPLLERFRVQSSGHIGASWGAAFKSSNNLAPSLSTYDCGLYTLDVTAPWLCQLRTFRFHAHVRARNMLSSEVFRALSQMVALEELFLDCNTLKKTLSSLPEGQRIALPKLNRFQTLGDSWDCLVLFELLEIPSTCSPGVTITNPDYNLRQCLPSLISHFSRFAIPPATSCLPTHLQIDFSVYGFRLRAQNVPLDDPFPHFPTYDYPSTFISIRPETSSSLPDIADFMPMLALEKLAYGVKTLNLDLYGKFASRDNNHMDPFFQALENLVHLNITRTAFEYVVQLPFPLFPNLEKLTLEENTTFTNSPELISKFKELRTQFALRQVAIISTYEL</sequence>
<reference evidence="1" key="1">
    <citation type="submission" date="2020-11" db="EMBL/GenBank/DDBJ databases">
        <authorList>
            <consortium name="DOE Joint Genome Institute"/>
            <person name="Ahrendt S."/>
            <person name="Riley R."/>
            <person name="Andreopoulos W."/>
            <person name="Labutti K."/>
            <person name="Pangilinan J."/>
            <person name="Ruiz-Duenas F.J."/>
            <person name="Barrasa J.M."/>
            <person name="Sanchez-Garcia M."/>
            <person name="Camarero S."/>
            <person name="Miyauchi S."/>
            <person name="Serrano A."/>
            <person name="Linde D."/>
            <person name="Babiker R."/>
            <person name="Drula E."/>
            <person name="Ayuso-Fernandez I."/>
            <person name="Pacheco R."/>
            <person name="Padilla G."/>
            <person name="Ferreira P."/>
            <person name="Barriuso J."/>
            <person name="Kellner H."/>
            <person name="Castanera R."/>
            <person name="Alfaro M."/>
            <person name="Ramirez L."/>
            <person name="Pisabarro A.G."/>
            <person name="Kuo A."/>
            <person name="Tritt A."/>
            <person name="Lipzen A."/>
            <person name="He G."/>
            <person name="Yan M."/>
            <person name="Ng V."/>
            <person name="Cullen D."/>
            <person name="Martin F."/>
            <person name="Rosso M.-N."/>
            <person name="Henrissat B."/>
            <person name="Hibbett D."/>
            <person name="Martinez A.T."/>
            <person name="Grigoriev I.V."/>
        </authorList>
    </citation>
    <scope>NUCLEOTIDE SEQUENCE</scope>
    <source>
        <strain evidence="1">CBS 506.95</strain>
    </source>
</reference>
<evidence type="ECO:0000313" key="1">
    <source>
        <dbReference type="EMBL" id="KAF9528895.1"/>
    </source>
</evidence>
<protein>
    <submittedName>
        <fullName evidence="1">Uncharacterized protein</fullName>
    </submittedName>
</protein>
<gene>
    <name evidence="1" type="ORF">CPB83DRAFT_853390</name>
</gene>